<dbReference type="SUPFAM" id="SSF51569">
    <property type="entry name" value="Aldolase"/>
    <property type="match status" value="1"/>
</dbReference>
<sequence length="70" mass="7820">MSCPRSVALTDLLNGLQDLQNREGRKATLLAINPMSRFIVRSTLEAAQEYQFPVMLIATRNQVETRDLGG</sequence>
<proteinExistence type="predicted"/>
<evidence type="ECO:0000313" key="1">
    <source>
        <dbReference type="EMBL" id="GAG16755.1"/>
    </source>
</evidence>
<dbReference type="InterPro" id="IPR013785">
    <property type="entry name" value="Aldolase_TIM"/>
</dbReference>
<dbReference type="Gene3D" id="3.20.20.70">
    <property type="entry name" value="Aldolase class I"/>
    <property type="match status" value="1"/>
</dbReference>
<protein>
    <submittedName>
        <fullName evidence="1">Uncharacterized protein</fullName>
    </submittedName>
</protein>
<comment type="caution">
    <text evidence="1">The sequence shown here is derived from an EMBL/GenBank/DDBJ whole genome shotgun (WGS) entry which is preliminary data.</text>
</comment>
<organism evidence="1">
    <name type="scientific">marine sediment metagenome</name>
    <dbReference type="NCBI Taxonomy" id="412755"/>
    <lineage>
        <taxon>unclassified sequences</taxon>
        <taxon>metagenomes</taxon>
        <taxon>ecological metagenomes</taxon>
    </lineage>
</organism>
<accession>X0VEJ5</accession>
<gene>
    <name evidence="1" type="ORF">S01H1_54375</name>
</gene>
<reference evidence="1" key="1">
    <citation type="journal article" date="2014" name="Front. Microbiol.">
        <title>High frequency of phylogenetically diverse reductive dehalogenase-homologous genes in deep subseafloor sedimentary metagenomes.</title>
        <authorList>
            <person name="Kawai M."/>
            <person name="Futagami T."/>
            <person name="Toyoda A."/>
            <person name="Takaki Y."/>
            <person name="Nishi S."/>
            <person name="Hori S."/>
            <person name="Arai W."/>
            <person name="Tsubouchi T."/>
            <person name="Morono Y."/>
            <person name="Uchiyama I."/>
            <person name="Ito T."/>
            <person name="Fujiyama A."/>
            <person name="Inagaki F."/>
            <person name="Takami H."/>
        </authorList>
    </citation>
    <scope>NUCLEOTIDE SEQUENCE</scope>
    <source>
        <strain evidence="1">Expedition CK06-06</strain>
    </source>
</reference>
<dbReference type="AlphaFoldDB" id="X0VEJ5"/>
<feature type="non-terminal residue" evidence="1">
    <location>
        <position position="70"/>
    </location>
</feature>
<dbReference type="EMBL" id="BARS01035279">
    <property type="protein sequence ID" value="GAG16755.1"/>
    <property type="molecule type" value="Genomic_DNA"/>
</dbReference>
<name>X0VEJ5_9ZZZZ</name>